<dbReference type="SMART" id="SM00129">
    <property type="entry name" value="KISc"/>
    <property type="match status" value="1"/>
</dbReference>
<proteinExistence type="inferred from homology"/>
<dbReference type="InterPro" id="IPR027417">
    <property type="entry name" value="P-loop_NTPase"/>
</dbReference>
<dbReference type="GO" id="GO:0008017">
    <property type="term" value="F:microtubule binding"/>
    <property type="evidence" value="ECO:0007669"/>
    <property type="project" value="InterPro"/>
</dbReference>
<evidence type="ECO:0000256" key="7">
    <source>
        <dbReference type="ARBA" id="ARBA00023175"/>
    </source>
</evidence>
<evidence type="ECO:0000256" key="4">
    <source>
        <dbReference type="ARBA" id="ARBA00022741"/>
    </source>
</evidence>
<feature type="domain" description="Kinesin motor" evidence="14">
    <location>
        <begin position="19"/>
        <end position="356"/>
    </location>
</feature>
<feature type="binding site" evidence="10">
    <location>
        <begin position="109"/>
        <end position="116"/>
    </location>
    <ligand>
        <name>ATP</name>
        <dbReference type="ChEBI" id="CHEBI:30616"/>
    </ligand>
</feature>
<comment type="similarity">
    <text evidence="10 11">Belongs to the TRAFAC class myosin-kinesin ATPase superfamily. Kinesin family.</text>
</comment>
<evidence type="ECO:0000256" key="11">
    <source>
        <dbReference type="RuleBase" id="RU000394"/>
    </source>
</evidence>
<keyword evidence="6 12" id="KW-0175">Coiled coil</keyword>
<gene>
    <name evidence="15" type="ORF">DGAL_LOCUS12243</name>
</gene>
<dbReference type="Pfam" id="PF00225">
    <property type="entry name" value="Kinesin"/>
    <property type="match status" value="1"/>
</dbReference>
<dbReference type="InterPro" id="IPR001752">
    <property type="entry name" value="Kinesin_motor_dom"/>
</dbReference>
<evidence type="ECO:0000256" key="9">
    <source>
        <dbReference type="ARBA" id="ARBA00060187"/>
    </source>
</evidence>
<dbReference type="PRINTS" id="PR00380">
    <property type="entry name" value="KINESINHEAVY"/>
</dbReference>
<evidence type="ECO:0000256" key="8">
    <source>
        <dbReference type="ARBA" id="ARBA00023212"/>
    </source>
</evidence>
<keyword evidence="4 10" id="KW-0547">Nucleotide-binding</keyword>
<keyword evidence="2" id="KW-0963">Cytoplasm</keyword>
<feature type="coiled-coil region" evidence="12">
    <location>
        <begin position="371"/>
        <end position="478"/>
    </location>
</feature>
<dbReference type="PROSITE" id="PS00411">
    <property type="entry name" value="KINESIN_MOTOR_1"/>
    <property type="match status" value="1"/>
</dbReference>
<comment type="function">
    <text evidence="9">Plus-end directed microtubule motor that may be used for anterograde axonal transport and could conceivably move cargos in fly neurons different than those moved by kinesin heavy chain or other plus-end directed motors.</text>
</comment>
<evidence type="ECO:0000313" key="16">
    <source>
        <dbReference type="Proteomes" id="UP000789390"/>
    </source>
</evidence>
<evidence type="ECO:0000256" key="5">
    <source>
        <dbReference type="ARBA" id="ARBA00022840"/>
    </source>
</evidence>
<keyword evidence="16" id="KW-1185">Reference proteome</keyword>
<evidence type="ECO:0000256" key="10">
    <source>
        <dbReference type="PROSITE-ProRule" id="PRU00283"/>
    </source>
</evidence>
<keyword evidence="5 10" id="KW-0067">ATP-binding</keyword>
<dbReference type="GO" id="GO:0007018">
    <property type="term" value="P:microtubule-based movement"/>
    <property type="evidence" value="ECO:0007669"/>
    <property type="project" value="InterPro"/>
</dbReference>
<feature type="coiled-coil region" evidence="12">
    <location>
        <begin position="526"/>
        <end position="560"/>
    </location>
</feature>
<dbReference type="PANTHER" id="PTHR47969">
    <property type="entry name" value="CHROMOSOME-ASSOCIATED KINESIN KIF4A-RELATED"/>
    <property type="match status" value="1"/>
</dbReference>
<dbReference type="GO" id="GO:0003777">
    <property type="term" value="F:microtubule motor activity"/>
    <property type="evidence" value="ECO:0007669"/>
    <property type="project" value="InterPro"/>
</dbReference>
<dbReference type="InterPro" id="IPR036961">
    <property type="entry name" value="Kinesin_motor_dom_sf"/>
</dbReference>
<protein>
    <recommendedName>
        <fullName evidence="11">Kinesin-like protein</fullName>
    </recommendedName>
</protein>
<dbReference type="SUPFAM" id="SSF52540">
    <property type="entry name" value="P-loop containing nucleoside triphosphate hydrolases"/>
    <property type="match status" value="1"/>
</dbReference>
<dbReference type="Gene3D" id="3.40.850.10">
    <property type="entry name" value="Kinesin motor domain"/>
    <property type="match status" value="1"/>
</dbReference>
<evidence type="ECO:0000313" key="15">
    <source>
        <dbReference type="EMBL" id="CAH0108837.1"/>
    </source>
</evidence>
<reference evidence="15" key="1">
    <citation type="submission" date="2021-11" db="EMBL/GenBank/DDBJ databases">
        <authorList>
            <person name="Schell T."/>
        </authorList>
    </citation>
    <scope>NUCLEOTIDE SEQUENCE</scope>
    <source>
        <strain evidence="15">M5</strain>
    </source>
</reference>
<sequence>MESSNTKVEITYMAAGSECVRVIVRCRPMNARENQLTSKNVIQINPSTLQCSLLAIPSSHNEVNDTTKTFTFDGVYDQNSTTEQIYTDFGYPLVEGVIEGYNATIFAYGQTGSGKSFTMQGVTSPSNQTGILPRAFDHLFESIAAAEGMKYLVFASYLEIYNEEIRDLLSPDFKKKLELKENADRGVYVANLSQHAVHSVADCQSLMENGWKNRAVGATLMNADSSRSHSLFTISVEMMETIQEINGEKQSIRKGKLNLVDLAGSERQAKTGATGDRLKEATKINLSLSALGNVISALVDGKSKHIPYRDSKLTRLLQDSLGGNTKTLMIACVSPADDNYDETLSTLRYANRAKNIQNRPRINQDPKDAMLREYQKEIERLSQMVDQQKSTAIIHVKSEMEIEQEKMQLKAEYEDKIRQLQREVEKEQETNAKATAEMENLRRAYDVDLQKINNSKKKIQLDEEAQETLNKLKQIEGNLVGGEKANDLEFRERHWKRKNISERRRALLAQLLARTEDEDGALLRVYDDIQQEVRIKTEAIKKYKQKLRSLDRDIQDLHSEFETERCDYLETIRRQEQQLILLHQIIVKVQPLIRKDSNYGDIENIKQQSVWMDEFKRWKIPEVTLMRVKLPPARGFSNVSSYNQYETTTEGEEEETPYEDRLLQKLKKGEAENLAGRYFASNRANEIVIRVNNDVHRAKHPGMKGTSLSHSSLNNFPSSTALSHKDFMNESGGLNVNVNGPLTSSWSAPNALSGQINGWTSEGVFMNGNIRKPKRLESLTVGASGGRPMIRPTYLSTHHQ</sequence>
<dbReference type="EMBL" id="CAKKLH010000288">
    <property type="protein sequence ID" value="CAH0108837.1"/>
    <property type="molecule type" value="Genomic_DNA"/>
</dbReference>
<dbReference type="Proteomes" id="UP000789390">
    <property type="component" value="Unassembled WGS sequence"/>
</dbReference>
<dbReference type="FunFam" id="3.40.850.10:FF:000029">
    <property type="entry name" value="Kinesin-like protein KIF17"/>
    <property type="match status" value="1"/>
</dbReference>
<keyword evidence="8" id="KW-0206">Cytoskeleton</keyword>
<comment type="subcellular location">
    <subcellularLocation>
        <location evidence="1">Cytoplasm</location>
        <location evidence="1">Cytoskeleton</location>
    </subcellularLocation>
</comment>
<evidence type="ECO:0000256" key="1">
    <source>
        <dbReference type="ARBA" id="ARBA00004245"/>
    </source>
</evidence>
<dbReference type="PROSITE" id="PS50067">
    <property type="entry name" value="KINESIN_MOTOR_2"/>
    <property type="match status" value="1"/>
</dbReference>
<dbReference type="PANTHER" id="PTHR47969:SF21">
    <property type="entry name" value="KINESIN-LIKE PROTEIN"/>
    <property type="match status" value="1"/>
</dbReference>
<feature type="region of interest" description="Disordered" evidence="13">
    <location>
        <begin position="781"/>
        <end position="800"/>
    </location>
</feature>
<keyword evidence="3 11" id="KW-0493">Microtubule</keyword>
<evidence type="ECO:0000259" key="14">
    <source>
        <dbReference type="PROSITE" id="PS50067"/>
    </source>
</evidence>
<evidence type="ECO:0000256" key="6">
    <source>
        <dbReference type="ARBA" id="ARBA00023054"/>
    </source>
</evidence>
<evidence type="ECO:0000256" key="13">
    <source>
        <dbReference type="SAM" id="MobiDB-lite"/>
    </source>
</evidence>
<dbReference type="InterPro" id="IPR027640">
    <property type="entry name" value="Kinesin-like_fam"/>
</dbReference>
<dbReference type="AlphaFoldDB" id="A0A8J2S044"/>
<dbReference type="InterPro" id="IPR019821">
    <property type="entry name" value="Kinesin_motor_CS"/>
</dbReference>
<evidence type="ECO:0000256" key="3">
    <source>
        <dbReference type="ARBA" id="ARBA00022701"/>
    </source>
</evidence>
<dbReference type="OrthoDB" id="3176171at2759"/>
<comment type="caution">
    <text evidence="15">The sequence shown here is derived from an EMBL/GenBank/DDBJ whole genome shotgun (WGS) entry which is preliminary data.</text>
</comment>
<evidence type="ECO:0000256" key="2">
    <source>
        <dbReference type="ARBA" id="ARBA00022490"/>
    </source>
</evidence>
<dbReference type="GO" id="GO:0005874">
    <property type="term" value="C:microtubule"/>
    <property type="evidence" value="ECO:0007669"/>
    <property type="project" value="UniProtKB-KW"/>
</dbReference>
<organism evidence="15 16">
    <name type="scientific">Daphnia galeata</name>
    <dbReference type="NCBI Taxonomy" id="27404"/>
    <lineage>
        <taxon>Eukaryota</taxon>
        <taxon>Metazoa</taxon>
        <taxon>Ecdysozoa</taxon>
        <taxon>Arthropoda</taxon>
        <taxon>Crustacea</taxon>
        <taxon>Branchiopoda</taxon>
        <taxon>Diplostraca</taxon>
        <taxon>Cladocera</taxon>
        <taxon>Anomopoda</taxon>
        <taxon>Daphniidae</taxon>
        <taxon>Daphnia</taxon>
    </lineage>
</organism>
<dbReference type="GO" id="GO:0005524">
    <property type="term" value="F:ATP binding"/>
    <property type="evidence" value="ECO:0007669"/>
    <property type="project" value="UniProtKB-UniRule"/>
</dbReference>
<accession>A0A8J2S044</accession>
<evidence type="ECO:0000256" key="12">
    <source>
        <dbReference type="SAM" id="Coils"/>
    </source>
</evidence>
<name>A0A8J2S044_9CRUS</name>
<keyword evidence="7 10" id="KW-0505">Motor protein</keyword>